<protein>
    <recommendedName>
        <fullName evidence="1">Imm-5-like domain-containing protein</fullName>
    </recommendedName>
</protein>
<evidence type="ECO:0000313" key="3">
    <source>
        <dbReference type="Proteomes" id="UP000199651"/>
    </source>
</evidence>
<dbReference type="EMBL" id="FNJB01000015">
    <property type="protein sequence ID" value="SDP80692.1"/>
    <property type="molecule type" value="Genomic_DNA"/>
</dbReference>
<evidence type="ECO:0000259" key="1">
    <source>
        <dbReference type="Pfam" id="PF21805"/>
    </source>
</evidence>
<keyword evidence="3" id="KW-1185">Reference proteome</keyword>
<dbReference type="STRING" id="504798.SAMN05421871_104383"/>
<proteinExistence type="predicted"/>
<dbReference type="AlphaFoldDB" id="A0A1H0VQ20"/>
<dbReference type="InterPro" id="IPR048667">
    <property type="entry name" value="Imm5-like"/>
</dbReference>
<organism evidence="2 3">
    <name type="scientific">Actinokineospora alba</name>
    <dbReference type="NCBI Taxonomy" id="504798"/>
    <lineage>
        <taxon>Bacteria</taxon>
        <taxon>Bacillati</taxon>
        <taxon>Actinomycetota</taxon>
        <taxon>Actinomycetes</taxon>
        <taxon>Pseudonocardiales</taxon>
        <taxon>Pseudonocardiaceae</taxon>
        <taxon>Actinokineospora</taxon>
    </lineage>
</organism>
<reference evidence="3" key="1">
    <citation type="submission" date="2016-10" db="EMBL/GenBank/DDBJ databases">
        <authorList>
            <person name="Varghese N."/>
            <person name="Submissions S."/>
        </authorList>
    </citation>
    <scope>NUCLEOTIDE SEQUENCE [LARGE SCALE GENOMIC DNA]</scope>
    <source>
        <strain evidence="3">IBRC-M 10655</strain>
    </source>
</reference>
<gene>
    <name evidence="2" type="ORF">SAMN05192558_11532</name>
</gene>
<sequence length="172" mass="18666">MEIALSDEDRRLVTHWAAECAARVLPLFEAKAPSDTRPREAIEGARAFAVDGRRTARLRAVGWAAFAAAREVDDPAATAAARSANLAAATPYTHALATPHQSKHVLGPAVYQAQARELAAGNDLSVGDEEIRWAIEQASPTVRSVVRRFPGREPGRTRLATLFYELDAGLRR</sequence>
<accession>A0A1H0VQ20</accession>
<dbReference type="Pfam" id="PF21805">
    <property type="entry name" value="Imm5_like"/>
    <property type="match status" value="1"/>
</dbReference>
<dbReference type="Proteomes" id="UP000199651">
    <property type="component" value="Unassembled WGS sequence"/>
</dbReference>
<dbReference type="RefSeq" id="WP_091383222.1">
    <property type="nucleotide sequence ID" value="NZ_FNDV01000004.1"/>
</dbReference>
<name>A0A1H0VQ20_9PSEU</name>
<dbReference type="OrthoDB" id="166981at2"/>
<feature type="domain" description="Imm-5-like" evidence="1">
    <location>
        <begin position="5"/>
        <end position="138"/>
    </location>
</feature>
<evidence type="ECO:0000313" key="2">
    <source>
        <dbReference type="EMBL" id="SDP80692.1"/>
    </source>
</evidence>